<dbReference type="PANTHER" id="PTHR13357:SF1">
    <property type="entry name" value="NCK-INTERACTING PROTEIN WITH SH3 DOMAIN"/>
    <property type="match status" value="1"/>
</dbReference>
<organism evidence="1 2">
    <name type="scientific">Syphacia muris</name>
    <dbReference type="NCBI Taxonomy" id="451379"/>
    <lineage>
        <taxon>Eukaryota</taxon>
        <taxon>Metazoa</taxon>
        <taxon>Ecdysozoa</taxon>
        <taxon>Nematoda</taxon>
        <taxon>Chromadorea</taxon>
        <taxon>Rhabditida</taxon>
        <taxon>Spirurina</taxon>
        <taxon>Oxyuridomorpha</taxon>
        <taxon>Oxyuroidea</taxon>
        <taxon>Oxyuridae</taxon>
        <taxon>Syphacia</taxon>
    </lineage>
</organism>
<sequence>MYNPVRKPKDLARSLVDIAREETDAPIKACSTTVNLILIRLMKVVTSIDELRNIQRAFHSDHLLDWHECFDSKVLGNIIAHVSENIDDKEQHNWTLQDDEDELIELIDKFTSVMVKADERVVLRHLSNFEFLKKLVVLYEVEQRSSVRNAVAKALSAACKLSRKITFEMLCSNLPVILVQTNAFKPPLSKLENSSLRLLQTLYSTNEKPPQSHNGKFKLGRYYFTPDFLERMLELVKTGDQNALLFMVNYNYQFDEDASPVLDILRSHDSLSFGHTLIKHLSKNKNDEDISTLKLIYDIYVAPNNRELISSIFYTNDLQVLAVILSQILLETNVPRKITMILEIFEEIIREEKVSNESIFSSLRTFIKSDSLEESVILKAQSLVPPELLLDELMNEPVEPFDDPLEQSESTEAT</sequence>
<dbReference type="WBParaSite" id="SMUV_0000809401-mRNA-1">
    <property type="protein sequence ID" value="SMUV_0000809401-mRNA-1"/>
    <property type="gene ID" value="SMUV_0000809401"/>
</dbReference>
<proteinExistence type="predicted"/>
<dbReference type="STRING" id="451379.A0A0N5ATE0"/>
<dbReference type="AlphaFoldDB" id="A0A0N5ATE0"/>
<evidence type="ECO:0000313" key="2">
    <source>
        <dbReference type="WBParaSite" id="SMUV_0000809401-mRNA-1"/>
    </source>
</evidence>
<dbReference type="GO" id="GO:0006897">
    <property type="term" value="P:endocytosis"/>
    <property type="evidence" value="ECO:0007669"/>
    <property type="project" value="TreeGrafter"/>
</dbReference>
<dbReference type="Proteomes" id="UP000046393">
    <property type="component" value="Unplaced"/>
</dbReference>
<name>A0A0N5ATE0_9BILA</name>
<dbReference type="GO" id="GO:0071933">
    <property type="term" value="F:Arp2/3 complex binding"/>
    <property type="evidence" value="ECO:0007669"/>
    <property type="project" value="TreeGrafter"/>
</dbReference>
<dbReference type="InterPro" id="IPR030125">
    <property type="entry name" value="SPIN90/Ldb17"/>
</dbReference>
<dbReference type="PANTHER" id="PTHR13357">
    <property type="entry name" value="SH3 ADAPTER PROTEIN SPIN90 NCK INTERACTING PROTEIN WITH SH3 DOMAIN"/>
    <property type="match status" value="1"/>
</dbReference>
<reference evidence="2" key="1">
    <citation type="submission" date="2017-02" db="UniProtKB">
        <authorList>
            <consortium name="WormBaseParasite"/>
        </authorList>
    </citation>
    <scope>IDENTIFICATION</scope>
</reference>
<evidence type="ECO:0000313" key="1">
    <source>
        <dbReference type="Proteomes" id="UP000046393"/>
    </source>
</evidence>
<accession>A0A0N5ATE0</accession>
<protein>
    <submittedName>
        <fullName evidence="2">DUF2013 domain-containing protein</fullName>
    </submittedName>
</protein>
<keyword evidence="1" id="KW-1185">Reference proteome</keyword>